<feature type="transmembrane region" description="Helical" evidence="2">
    <location>
        <begin position="219"/>
        <end position="241"/>
    </location>
</feature>
<protein>
    <recommendedName>
        <fullName evidence="5">DUF1275 domain protein</fullName>
    </recommendedName>
</protein>
<dbReference type="Proteomes" id="UP000799767">
    <property type="component" value="Unassembled WGS sequence"/>
</dbReference>
<evidence type="ECO:0000313" key="3">
    <source>
        <dbReference type="EMBL" id="KAF2481903.1"/>
    </source>
</evidence>
<dbReference type="PANTHER" id="PTHR37488:SF1">
    <property type="entry name" value="DUF1275 DOMAIN PROTEIN"/>
    <property type="match status" value="1"/>
</dbReference>
<dbReference type="AlphaFoldDB" id="A0A6A6PR30"/>
<evidence type="ECO:0000256" key="1">
    <source>
        <dbReference type="SAM" id="MobiDB-lite"/>
    </source>
</evidence>
<gene>
    <name evidence="3" type="ORF">BDY17DRAFT_299895</name>
</gene>
<evidence type="ECO:0000313" key="4">
    <source>
        <dbReference type="Proteomes" id="UP000799767"/>
    </source>
</evidence>
<reference evidence="3" key="1">
    <citation type="journal article" date="2020" name="Stud. Mycol.">
        <title>101 Dothideomycetes genomes: a test case for predicting lifestyles and emergence of pathogens.</title>
        <authorList>
            <person name="Haridas S."/>
            <person name="Albert R."/>
            <person name="Binder M."/>
            <person name="Bloem J."/>
            <person name="Labutti K."/>
            <person name="Salamov A."/>
            <person name="Andreopoulos B."/>
            <person name="Baker S."/>
            <person name="Barry K."/>
            <person name="Bills G."/>
            <person name="Bluhm B."/>
            <person name="Cannon C."/>
            <person name="Castanera R."/>
            <person name="Culley D."/>
            <person name="Daum C."/>
            <person name="Ezra D."/>
            <person name="Gonzalez J."/>
            <person name="Henrissat B."/>
            <person name="Kuo A."/>
            <person name="Liang C."/>
            <person name="Lipzen A."/>
            <person name="Lutzoni F."/>
            <person name="Magnuson J."/>
            <person name="Mondo S."/>
            <person name="Nolan M."/>
            <person name="Ohm R."/>
            <person name="Pangilinan J."/>
            <person name="Park H.-J."/>
            <person name="Ramirez L."/>
            <person name="Alfaro M."/>
            <person name="Sun H."/>
            <person name="Tritt A."/>
            <person name="Yoshinaga Y."/>
            <person name="Zwiers L.-H."/>
            <person name="Turgeon B."/>
            <person name="Goodwin S."/>
            <person name="Spatafora J."/>
            <person name="Crous P."/>
            <person name="Grigoriev I."/>
        </authorList>
    </citation>
    <scope>NUCLEOTIDE SEQUENCE</scope>
    <source>
        <strain evidence="3">CBS 113389</strain>
    </source>
</reference>
<dbReference type="Pfam" id="PF06912">
    <property type="entry name" value="DUF1275"/>
    <property type="match status" value="1"/>
</dbReference>
<dbReference type="InterPro" id="IPR010699">
    <property type="entry name" value="DUF1275"/>
</dbReference>
<proteinExistence type="predicted"/>
<organism evidence="3 4">
    <name type="scientific">Neohortaea acidophila</name>
    <dbReference type="NCBI Taxonomy" id="245834"/>
    <lineage>
        <taxon>Eukaryota</taxon>
        <taxon>Fungi</taxon>
        <taxon>Dikarya</taxon>
        <taxon>Ascomycota</taxon>
        <taxon>Pezizomycotina</taxon>
        <taxon>Dothideomycetes</taxon>
        <taxon>Dothideomycetidae</taxon>
        <taxon>Mycosphaerellales</taxon>
        <taxon>Teratosphaeriaceae</taxon>
        <taxon>Neohortaea</taxon>
    </lineage>
</organism>
<dbReference type="EMBL" id="MU001637">
    <property type="protein sequence ID" value="KAF2481903.1"/>
    <property type="molecule type" value="Genomic_DNA"/>
</dbReference>
<feature type="region of interest" description="Disordered" evidence="1">
    <location>
        <begin position="62"/>
        <end position="123"/>
    </location>
</feature>
<feature type="compositionally biased region" description="Basic and acidic residues" evidence="1">
    <location>
        <begin position="106"/>
        <end position="123"/>
    </location>
</feature>
<feature type="transmembrane region" description="Helical" evidence="2">
    <location>
        <begin position="138"/>
        <end position="162"/>
    </location>
</feature>
<feature type="transmembrane region" description="Helical" evidence="2">
    <location>
        <begin position="276"/>
        <end position="293"/>
    </location>
</feature>
<accession>A0A6A6PR30</accession>
<feature type="transmembrane region" description="Helical" evidence="2">
    <location>
        <begin position="189"/>
        <end position="207"/>
    </location>
</feature>
<feature type="compositionally biased region" description="Polar residues" evidence="1">
    <location>
        <begin position="62"/>
        <end position="80"/>
    </location>
</feature>
<keyword evidence="4" id="KW-1185">Reference proteome</keyword>
<name>A0A6A6PR30_9PEZI</name>
<keyword evidence="2" id="KW-0472">Membrane</keyword>
<feature type="transmembrane region" description="Helical" evidence="2">
    <location>
        <begin position="338"/>
        <end position="357"/>
    </location>
</feature>
<dbReference type="OrthoDB" id="5288586at2759"/>
<evidence type="ECO:0008006" key="5">
    <source>
        <dbReference type="Google" id="ProtNLM"/>
    </source>
</evidence>
<keyword evidence="2" id="KW-0812">Transmembrane</keyword>
<dbReference type="RefSeq" id="XP_033588473.1">
    <property type="nucleotide sequence ID" value="XM_033733973.1"/>
</dbReference>
<sequence length="365" mass="39408">MMPAGRHAAERIGQGRCRQNFDRTRPAAFAAICHRCSVHTTRLPAWKIGDQEGPQLRVNCLTSKTTSPEAHRLSTGSFTSRPRKMAPNYGTASSRQENAPNGSADAAHEERAPLLGKQEHGSVSERLRRHMTANVSTAWGDLALLSSYIITGLVDSCAVFIWGSFLSMQTGNTVYVGLGLAAPNDSNRWIRSGISILSFIFGSYCFSRYHRHLGGRKRWVMLSSYFVQMLMIVAAALLVTLGPKTGTSGPVTVFIAVPIALVAFQSAGQAVSSRVLGYNALTGVVLTSIYVDLFSDAQLFAAPTQNVQRNQRLAAPILLLIGAFFGGLWAHSEVGLAGALWTAVGLKLATTIAWAFWPAEPEEAS</sequence>
<feature type="transmembrane region" description="Helical" evidence="2">
    <location>
        <begin position="247"/>
        <end position="264"/>
    </location>
</feature>
<keyword evidence="2" id="KW-1133">Transmembrane helix</keyword>
<feature type="compositionally biased region" description="Polar residues" evidence="1">
    <location>
        <begin position="90"/>
        <end position="101"/>
    </location>
</feature>
<dbReference type="PANTHER" id="PTHR37488">
    <property type="entry name" value="DUF1275 DOMAIN-CONTAINING PROTEIN"/>
    <property type="match status" value="1"/>
</dbReference>
<feature type="transmembrane region" description="Helical" evidence="2">
    <location>
        <begin position="313"/>
        <end position="331"/>
    </location>
</feature>
<dbReference type="GeneID" id="54474975"/>
<evidence type="ECO:0000256" key="2">
    <source>
        <dbReference type="SAM" id="Phobius"/>
    </source>
</evidence>